<accession>A0A1L3LHJ8</accession>
<dbReference type="KEGG" id="same:SAMCFNEI73_Ch0223"/>
<name>A0A1L3LHJ8_9HYPH</name>
<proteinExistence type="predicted"/>
<protein>
    <submittedName>
        <fullName evidence="1">Uncharacterized protein</fullName>
    </submittedName>
</protein>
<evidence type="ECO:0000313" key="1">
    <source>
        <dbReference type="EMBL" id="APG89557.1"/>
    </source>
</evidence>
<evidence type="ECO:0000313" key="2">
    <source>
        <dbReference type="Proteomes" id="UP000182306"/>
    </source>
</evidence>
<dbReference type="AlphaFoldDB" id="A0A1L3LHJ8"/>
<dbReference type="STRING" id="194963.SAMCFNEI73_Ch0223"/>
<dbReference type="EMBL" id="CP013107">
    <property type="protein sequence ID" value="APG89557.1"/>
    <property type="molecule type" value="Genomic_DNA"/>
</dbReference>
<gene>
    <name evidence="1" type="ORF">SAMCFNEI73_Ch0223</name>
</gene>
<dbReference type="Proteomes" id="UP000182306">
    <property type="component" value="Chromosome"/>
</dbReference>
<reference evidence="1 2" key="1">
    <citation type="submission" date="2015-10" db="EMBL/GenBank/DDBJ databases">
        <title>Genomic differences between typical nodule nitrogen-fixing rhizobial strains and those coming from bean seeds.</title>
        <authorList>
            <person name="Peralta H."/>
            <person name="Aguilar-Vera A."/>
            <person name="Diaz R."/>
            <person name="Mora Y."/>
            <person name="Martinez-Batallar G."/>
            <person name="Salazar E."/>
            <person name="Vargas-Lagunas C."/>
            <person name="Encarnacion S."/>
            <person name="Girard L."/>
            <person name="Mora J."/>
        </authorList>
    </citation>
    <scope>NUCLEOTIDE SEQUENCE [LARGE SCALE GENOMIC DNA]</scope>
    <source>
        <strain evidence="1 2">CFNEI 73</strain>
    </source>
</reference>
<organism evidence="1 2">
    <name type="scientific">Sinorhizobium americanum</name>
    <dbReference type="NCBI Taxonomy" id="194963"/>
    <lineage>
        <taxon>Bacteria</taxon>
        <taxon>Pseudomonadati</taxon>
        <taxon>Pseudomonadota</taxon>
        <taxon>Alphaproteobacteria</taxon>
        <taxon>Hyphomicrobiales</taxon>
        <taxon>Rhizobiaceae</taxon>
        <taxon>Sinorhizobium/Ensifer group</taxon>
        <taxon>Sinorhizobium</taxon>
    </lineage>
</organism>
<keyword evidence="2" id="KW-1185">Reference proteome</keyword>
<sequence>MRWDGAEDVDLVIVLILDHGDCGHIDRNRDAIASIEAKRLWWRLVSSAKNRSAGDDPAPAYFPAGST</sequence>